<organism evidence="27">
    <name type="scientific">Arthroderma gypseum (strain ATCC MYA-4604 / CBS 118893)</name>
    <name type="common">Microsporum gypseum</name>
    <dbReference type="NCBI Taxonomy" id="535722"/>
    <lineage>
        <taxon>Eukaryota</taxon>
        <taxon>Fungi</taxon>
        <taxon>Dikarya</taxon>
        <taxon>Ascomycota</taxon>
        <taxon>Pezizomycotina</taxon>
        <taxon>Eurotiomycetes</taxon>
        <taxon>Eurotiomycetidae</taxon>
        <taxon>Onygenales</taxon>
        <taxon>Arthrodermataceae</taxon>
        <taxon>Nannizzia</taxon>
    </lineage>
</organism>
<evidence type="ECO:0000256" key="15">
    <source>
        <dbReference type="ARBA" id="ARBA00023053"/>
    </source>
</evidence>
<sequence>MGKAQSLNHGQGVSQCTLSRPAHGLQYEAVIKEIGSDPENGLNNSEAQRRLEQYGGNDLGNTDSVQPAKMLLRQIANAMTLILTMAMAVSFGINAWIEGGVLAAVIFINIGIGFVQEFQAEKTMSSLRSLSSPTACVVRDGSQITIATADIVPGDIVEMKTGDTVPADVRLIEAVNFETDEALLTGESVPVRKDANSVFSDETGPGDRLNICFSSSIVTKGRARGIVFSTGIYTEIGAIATALRAKGTRHRHVKRNPDGSASFYRYVEAGALTVYDAIGEILGLNVGTPLQRKLSKLALLLLGTAVICAIIVLAANKFSNHQEVIVYAVATGLSMIPSSLVVVLTITMTVGTKRMVKRHVIVRNLNSLEALGSVTDICSDKTGTLTQGKMVAHKAWVPARGTYAVGQSSQPFNPKAGKLYFEPKQPHEIDFTEKNDTFDDEYTKTESDGPLDEFLKVAALANLAVVRETATGDWETYGDPTEIAIQVFATRFNWNRTQLTSGDQRTWTQVAEFPFDSDVKKMSAVFESPTGDMFVFTKGAVERVLSSCSYIEGTDGSQLETVTPEVREGILANMEAFAAQGLRVLALASKPLPVMDCQNIDLDRKEVEHNLIFRGLIGLYDPPRPESAPSVRRCHEAGISVHMLTGDHPSTARAIATEVGILPSHTNMLSKDTLDSMVMTAQQFDKLSDNEIDNLPELPLVVARCAPNTKVRMINALHRRKKFAAMTGDGVNDSPSLKNADVGIAMGLAGSDVAKDASDIILTDDNFASILNAIEEGRRIFDNIQKFILHVLSQNFAQAIVLLLGLVFKDTDNLSVFPLSPVEIIWLVMITSGLPDMGLGFEQATMDIMQRPPHTRGIFTWEIMLDMVVYGTWVAALCLGAFTLVIYGFGDGNLGTNCNKVYDGCELVFRARATTFACLTWFVLFLAWEMVDMRRSFFNMRPSSSSSGIVPQWCRDIWQNPFLFWANISGFVIVVPLLYIPVINKNVFRHTGITWEWGIVLVGTVLFFAGAETWKLAKRVYFRRKSSSVLGGSRPKSDLESSVLGYQEK</sequence>
<dbReference type="SFLD" id="SFLDS00003">
    <property type="entry name" value="Haloacid_Dehalogenase"/>
    <property type="match status" value="1"/>
</dbReference>
<keyword evidence="5" id="KW-0633">Potassium transport</keyword>
<evidence type="ECO:0000259" key="25">
    <source>
        <dbReference type="SMART" id="SM00831"/>
    </source>
</evidence>
<dbReference type="FunFam" id="3.40.50.1000:FF:000047">
    <property type="entry name" value="Sodium P-type ATPase"/>
    <property type="match status" value="1"/>
</dbReference>
<dbReference type="Pfam" id="PF13246">
    <property type="entry name" value="Cation_ATPase"/>
    <property type="match status" value="1"/>
</dbReference>
<evidence type="ECO:0000256" key="4">
    <source>
        <dbReference type="ARBA" id="ARBA00022475"/>
    </source>
</evidence>
<dbReference type="Gene3D" id="3.40.1110.10">
    <property type="entry name" value="Calcium-transporting ATPase, cytoplasmic domain N"/>
    <property type="match status" value="1"/>
</dbReference>
<dbReference type="SUPFAM" id="SSF81665">
    <property type="entry name" value="Calcium ATPase, transmembrane domain M"/>
    <property type="match status" value="1"/>
</dbReference>
<keyword evidence="6" id="KW-0597">Phosphoprotein</keyword>
<dbReference type="FunCoup" id="E4V1A7">
    <property type="interactions" value="35"/>
</dbReference>
<keyword evidence="3" id="KW-0813">Transport</keyword>
<keyword evidence="16" id="KW-0406">Ion transport</keyword>
<evidence type="ECO:0000313" key="27">
    <source>
        <dbReference type="Proteomes" id="UP000002669"/>
    </source>
</evidence>
<dbReference type="GO" id="GO:0046872">
    <property type="term" value="F:metal ion binding"/>
    <property type="evidence" value="ECO:0007669"/>
    <property type="project" value="UniProtKB-KW"/>
</dbReference>
<evidence type="ECO:0000256" key="9">
    <source>
        <dbReference type="ARBA" id="ARBA00022741"/>
    </source>
</evidence>
<keyword evidence="13" id="KW-1278">Translocase</keyword>
<comment type="cofactor">
    <cofactor evidence="1">
        <name>Mg(2+)</name>
        <dbReference type="ChEBI" id="CHEBI:18420"/>
    </cofactor>
</comment>
<dbReference type="InterPro" id="IPR036412">
    <property type="entry name" value="HAD-like_sf"/>
</dbReference>
<dbReference type="SMART" id="SM00831">
    <property type="entry name" value="Cation_ATPase_N"/>
    <property type="match status" value="1"/>
</dbReference>
<feature type="transmembrane region" description="Helical" evidence="24">
    <location>
        <begin position="962"/>
        <end position="983"/>
    </location>
</feature>
<dbReference type="HOGENOM" id="CLU_002360_3_3_1"/>
<evidence type="ECO:0000256" key="11">
    <source>
        <dbReference type="ARBA" id="ARBA00022842"/>
    </source>
</evidence>
<dbReference type="PROSITE" id="PS00154">
    <property type="entry name" value="ATPASE_E1_E2"/>
    <property type="match status" value="1"/>
</dbReference>
<feature type="transmembrane region" description="Helical" evidence="24">
    <location>
        <begin position="824"/>
        <end position="842"/>
    </location>
</feature>
<evidence type="ECO:0000256" key="23">
    <source>
        <dbReference type="SAM" id="MobiDB-lite"/>
    </source>
</evidence>
<dbReference type="PRINTS" id="PR00119">
    <property type="entry name" value="CATATPASE"/>
</dbReference>
<dbReference type="Gene3D" id="1.20.1110.10">
    <property type="entry name" value="Calcium-transporting ATPase, transmembrane domain"/>
    <property type="match status" value="2"/>
</dbReference>
<dbReference type="EMBL" id="DS989827">
    <property type="protein sequence ID" value="EFR03822.1"/>
    <property type="molecule type" value="Genomic_DNA"/>
</dbReference>
<dbReference type="GO" id="GO:0006813">
    <property type="term" value="P:potassium ion transport"/>
    <property type="evidence" value="ECO:0007669"/>
    <property type="project" value="UniProtKB-KW"/>
</dbReference>
<dbReference type="FunFam" id="3.40.1110.10:FF:000039">
    <property type="entry name" value="Sodium P-type ATPase"/>
    <property type="match status" value="1"/>
</dbReference>
<dbReference type="GO" id="GO:0016887">
    <property type="term" value="F:ATP hydrolysis activity"/>
    <property type="evidence" value="ECO:0007669"/>
    <property type="project" value="InterPro"/>
</dbReference>
<dbReference type="SFLD" id="SFLDF00027">
    <property type="entry name" value="p-type_atpase"/>
    <property type="match status" value="1"/>
</dbReference>
<evidence type="ECO:0000256" key="1">
    <source>
        <dbReference type="ARBA" id="ARBA00001946"/>
    </source>
</evidence>
<dbReference type="InterPro" id="IPR044492">
    <property type="entry name" value="P_typ_ATPase_HD_dom"/>
</dbReference>
<name>E4V1A7_ARTGP</name>
<proteinExistence type="inferred from homology"/>
<feature type="domain" description="Cation-transporting P-type ATPase N-terminal" evidence="25">
    <location>
        <begin position="21"/>
        <end position="95"/>
    </location>
</feature>
<evidence type="ECO:0000256" key="21">
    <source>
        <dbReference type="ARBA" id="ARBA00048599"/>
    </source>
</evidence>
<evidence type="ECO:0000256" key="3">
    <source>
        <dbReference type="ARBA" id="ARBA00022448"/>
    </source>
</evidence>
<dbReference type="VEuPathDB" id="FungiDB:MGYG_06822"/>
<evidence type="ECO:0000256" key="17">
    <source>
        <dbReference type="ARBA" id="ARBA00023136"/>
    </source>
</evidence>
<evidence type="ECO:0000256" key="5">
    <source>
        <dbReference type="ARBA" id="ARBA00022538"/>
    </source>
</evidence>
<keyword evidence="27" id="KW-1185">Reference proteome</keyword>
<evidence type="ECO:0000256" key="24">
    <source>
        <dbReference type="SAM" id="Phobius"/>
    </source>
</evidence>
<keyword evidence="8" id="KW-0479">Metal-binding</keyword>
<comment type="catalytic activity">
    <reaction evidence="22">
        <text>Na(+)(in) + ATP + H2O = Na(+)(out) + ADP + phosphate + H(+)</text>
        <dbReference type="Rhea" id="RHEA:14633"/>
        <dbReference type="ChEBI" id="CHEBI:15377"/>
        <dbReference type="ChEBI" id="CHEBI:15378"/>
        <dbReference type="ChEBI" id="CHEBI:29101"/>
        <dbReference type="ChEBI" id="CHEBI:30616"/>
        <dbReference type="ChEBI" id="CHEBI:43474"/>
        <dbReference type="ChEBI" id="CHEBI:456216"/>
        <dbReference type="EC" id="7.2.2.3"/>
    </reaction>
    <physiologicalReaction direction="left-to-right" evidence="22">
        <dbReference type="Rhea" id="RHEA:14634"/>
    </physiologicalReaction>
</comment>
<dbReference type="InParanoid" id="E4V1A7"/>
<dbReference type="FunFam" id="1.20.1110.10:FF:000020">
    <property type="entry name" value="Sodium ion P-type ATPase"/>
    <property type="match status" value="1"/>
</dbReference>
<dbReference type="InterPro" id="IPR059000">
    <property type="entry name" value="ATPase_P-type_domA"/>
</dbReference>
<dbReference type="GeneID" id="10026073"/>
<keyword evidence="7 24" id="KW-0812">Transmembrane</keyword>
<dbReference type="Pfam" id="PF00689">
    <property type="entry name" value="Cation_ATPase_C"/>
    <property type="match status" value="1"/>
</dbReference>
<dbReference type="InterPro" id="IPR023299">
    <property type="entry name" value="ATPase_P-typ_cyto_dom_N"/>
</dbReference>
<keyword evidence="17 24" id="KW-0472">Membrane</keyword>
<dbReference type="InterPro" id="IPR006068">
    <property type="entry name" value="ATPase_P-typ_cation-transptr_C"/>
</dbReference>
<feature type="transmembrane region" description="Helical" evidence="24">
    <location>
        <begin position="99"/>
        <end position="118"/>
    </location>
</feature>
<feature type="transmembrane region" description="Helical" evidence="24">
    <location>
        <begin position="909"/>
        <end position="931"/>
    </location>
</feature>
<evidence type="ECO:0000256" key="18">
    <source>
        <dbReference type="ARBA" id="ARBA00023201"/>
    </source>
</evidence>
<dbReference type="InterPro" id="IPR008250">
    <property type="entry name" value="ATPase_P-typ_transduc_dom_A_sf"/>
</dbReference>
<evidence type="ECO:0000256" key="2">
    <source>
        <dbReference type="ARBA" id="ARBA00004651"/>
    </source>
</evidence>
<evidence type="ECO:0000256" key="10">
    <source>
        <dbReference type="ARBA" id="ARBA00022840"/>
    </source>
</evidence>
<evidence type="ECO:0000256" key="22">
    <source>
        <dbReference type="ARBA" id="ARBA00049499"/>
    </source>
</evidence>
<feature type="region of interest" description="Disordered" evidence="23">
    <location>
        <begin position="1028"/>
        <end position="1049"/>
    </location>
</feature>
<dbReference type="Pfam" id="PF00690">
    <property type="entry name" value="Cation_ATPase_N"/>
    <property type="match status" value="1"/>
</dbReference>
<dbReference type="InterPro" id="IPR004014">
    <property type="entry name" value="ATPase_P-typ_cation-transptr_N"/>
</dbReference>
<evidence type="ECO:0000256" key="14">
    <source>
        <dbReference type="ARBA" id="ARBA00022989"/>
    </source>
</evidence>
<keyword evidence="10" id="KW-0067">ATP-binding</keyword>
<dbReference type="InterPro" id="IPR023298">
    <property type="entry name" value="ATPase_P-typ_TM_dom_sf"/>
</dbReference>
<accession>E4V1A7</accession>
<feature type="transmembrane region" description="Helical" evidence="24">
    <location>
        <begin position="297"/>
        <end position="318"/>
    </location>
</feature>
<gene>
    <name evidence="26" type="ORF">MGYG_06822</name>
</gene>
<keyword evidence="9" id="KW-0547">Nucleotide-binding</keyword>
<keyword evidence="14 24" id="KW-1133">Transmembrane helix</keyword>
<feature type="transmembrane region" description="Helical" evidence="24">
    <location>
        <begin position="75"/>
        <end position="93"/>
    </location>
</feature>
<evidence type="ECO:0000256" key="16">
    <source>
        <dbReference type="ARBA" id="ARBA00023065"/>
    </source>
</evidence>
<dbReference type="Proteomes" id="UP000002669">
    <property type="component" value="Unassembled WGS sequence"/>
</dbReference>
<comment type="similarity">
    <text evidence="19">Belongs to the cation transport ATPase (P-type) (TC 3.A.3) family. Type IID subfamily.</text>
</comment>
<dbReference type="PANTHER" id="PTHR42861">
    <property type="entry name" value="CALCIUM-TRANSPORTING ATPASE"/>
    <property type="match status" value="1"/>
</dbReference>
<dbReference type="Gene3D" id="2.70.150.10">
    <property type="entry name" value="Calcium-transporting ATPase, cytoplasmic transduction domain A"/>
    <property type="match status" value="1"/>
</dbReference>
<comment type="catalytic activity">
    <reaction evidence="21">
        <text>K(+)(in) + ATP + H2O = K(+)(out) + ADP + phosphate + H(+)</text>
        <dbReference type="Rhea" id="RHEA:75815"/>
        <dbReference type="ChEBI" id="CHEBI:15377"/>
        <dbReference type="ChEBI" id="CHEBI:15378"/>
        <dbReference type="ChEBI" id="CHEBI:29103"/>
        <dbReference type="ChEBI" id="CHEBI:30616"/>
        <dbReference type="ChEBI" id="CHEBI:43474"/>
        <dbReference type="ChEBI" id="CHEBI:456216"/>
    </reaction>
</comment>
<dbReference type="InterPro" id="IPR001757">
    <property type="entry name" value="P_typ_ATPase"/>
</dbReference>
<dbReference type="NCBIfam" id="TIGR01523">
    <property type="entry name" value="ATPase-IID_K-Na"/>
    <property type="match status" value="1"/>
</dbReference>
<dbReference type="GO" id="GO:0005886">
    <property type="term" value="C:plasma membrane"/>
    <property type="evidence" value="ECO:0007669"/>
    <property type="project" value="UniProtKB-SubCell"/>
</dbReference>
<feature type="transmembrane region" description="Helical" evidence="24">
    <location>
        <begin position="863"/>
        <end position="889"/>
    </location>
</feature>
<dbReference type="NCBIfam" id="TIGR01494">
    <property type="entry name" value="ATPase_P-type"/>
    <property type="match status" value="3"/>
</dbReference>
<dbReference type="InterPro" id="IPR006414">
    <property type="entry name" value="P-type_ATPase_IID"/>
</dbReference>
<dbReference type="SUPFAM" id="SSF56784">
    <property type="entry name" value="HAD-like"/>
    <property type="match status" value="1"/>
</dbReference>
<feature type="transmembrane region" description="Helical" evidence="24">
    <location>
        <begin position="995"/>
        <end position="1017"/>
    </location>
</feature>
<keyword evidence="15" id="KW-0915">Sodium</keyword>
<dbReference type="RefSeq" id="XP_003170830.1">
    <property type="nucleotide sequence ID" value="XM_003170782.1"/>
</dbReference>
<evidence type="ECO:0000256" key="7">
    <source>
        <dbReference type="ARBA" id="ARBA00022692"/>
    </source>
</evidence>
<dbReference type="AlphaFoldDB" id="E4V1A7"/>
<evidence type="ECO:0000256" key="6">
    <source>
        <dbReference type="ARBA" id="ARBA00022553"/>
    </source>
</evidence>
<dbReference type="SUPFAM" id="SSF81653">
    <property type="entry name" value="Calcium ATPase, transduction domain A"/>
    <property type="match status" value="1"/>
</dbReference>
<dbReference type="SUPFAM" id="SSF81660">
    <property type="entry name" value="Metal cation-transporting ATPase, ATP-binding domain N"/>
    <property type="match status" value="1"/>
</dbReference>
<dbReference type="FunFam" id="1.20.1110.10:FF:000015">
    <property type="entry name" value="Sodium ion P-type ATPase"/>
    <property type="match status" value="1"/>
</dbReference>
<dbReference type="OMA" id="NGQEYSM"/>
<dbReference type="FunFam" id="2.70.150.10:FF:000160">
    <property type="entry name" value="Sarcoplasmic/endoplasmic reticulum calcium ATPase 1"/>
    <property type="match status" value="1"/>
</dbReference>
<dbReference type="SFLD" id="SFLDG00002">
    <property type="entry name" value="C1.7:_P-type_atpase_like"/>
    <property type="match status" value="1"/>
</dbReference>
<dbReference type="InterPro" id="IPR018303">
    <property type="entry name" value="ATPase_P-typ_P_site"/>
</dbReference>
<dbReference type="GO" id="GO:0008554">
    <property type="term" value="F:P-type sodium transporter activity"/>
    <property type="evidence" value="ECO:0007669"/>
    <property type="project" value="UniProtKB-EC"/>
</dbReference>
<keyword evidence="12" id="KW-0630">Potassium</keyword>
<dbReference type="OrthoDB" id="3352408at2759"/>
<keyword evidence="11" id="KW-0460">Magnesium</keyword>
<keyword evidence="4" id="KW-1003">Cell membrane</keyword>
<keyword evidence="18" id="KW-0739">Sodium transport</keyword>
<dbReference type="Pfam" id="PF00122">
    <property type="entry name" value="E1-E2_ATPase"/>
    <property type="match status" value="1"/>
</dbReference>
<comment type="subcellular location">
    <subcellularLocation>
        <location evidence="2">Cell membrane</location>
        <topology evidence="2">Multi-pass membrane protein</topology>
    </subcellularLocation>
</comment>
<dbReference type="eggNOG" id="KOG0202">
    <property type="taxonomic scope" value="Eukaryota"/>
</dbReference>
<evidence type="ECO:0000256" key="13">
    <source>
        <dbReference type="ARBA" id="ARBA00022967"/>
    </source>
</evidence>
<feature type="transmembrane region" description="Helical" evidence="24">
    <location>
        <begin position="787"/>
        <end position="808"/>
    </location>
</feature>
<evidence type="ECO:0000313" key="26">
    <source>
        <dbReference type="EMBL" id="EFR03822.1"/>
    </source>
</evidence>
<reference evidence="27" key="1">
    <citation type="journal article" date="2012" name="MBio">
        <title>Comparative genome analysis of Trichophyton rubrum and related dermatophytes reveals candidate genes involved in infection.</title>
        <authorList>
            <person name="Martinez D.A."/>
            <person name="Oliver B.G."/>
            <person name="Graeser Y."/>
            <person name="Goldberg J.M."/>
            <person name="Li W."/>
            <person name="Martinez-Rossi N.M."/>
            <person name="Monod M."/>
            <person name="Shelest E."/>
            <person name="Barton R.C."/>
            <person name="Birch E."/>
            <person name="Brakhage A.A."/>
            <person name="Chen Z."/>
            <person name="Gurr S.J."/>
            <person name="Heiman D."/>
            <person name="Heitman J."/>
            <person name="Kosti I."/>
            <person name="Rossi A."/>
            <person name="Saif S."/>
            <person name="Samalova M."/>
            <person name="Saunders C.W."/>
            <person name="Shea T."/>
            <person name="Summerbell R.C."/>
            <person name="Xu J."/>
            <person name="Young S."/>
            <person name="Zeng Q."/>
            <person name="Birren B.W."/>
            <person name="Cuomo C.A."/>
            <person name="White T.C."/>
        </authorList>
    </citation>
    <scope>NUCLEOTIDE SEQUENCE [LARGE SCALE GENOMIC DNA]</scope>
    <source>
        <strain evidence="27">ATCC MYA-4604 / CBS 118893</strain>
    </source>
</reference>
<dbReference type="GO" id="GO:0005524">
    <property type="term" value="F:ATP binding"/>
    <property type="evidence" value="ECO:0007669"/>
    <property type="project" value="UniProtKB-KW"/>
</dbReference>
<evidence type="ECO:0000256" key="8">
    <source>
        <dbReference type="ARBA" id="ARBA00022723"/>
    </source>
</evidence>
<evidence type="ECO:0000256" key="19">
    <source>
        <dbReference type="ARBA" id="ARBA00035017"/>
    </source>
</evidence>
<dbReference type="STRING" id="535722.E4V1A7"/>
<evidence type="ECO:0000256" key="12">
    <source>
        <dbReference type="ARBA" id="ARBA00022958"/>
    </source>
</evidence>
<protein>
    <recommendedName>
        <fullName evidence="20">P-type Na(+) transporter</fullName>
        <ecNumber evidence="20">7.2.2.3</ecNumber>
    </recommendedName>
</protein>
<evidence type="ECO:0000256" key="20">
    <source>
        <dbReference type="ARBA" id="ARBA00035029"/>
    </source>
</evidence>
<dbReference type="EC" id="7.2.2.3" evidence="20"/>
<feature type="transmembrane region" description="Helical" evidence="24">
    <location>
        <begin position="324"/>
        <end position="350"/>
    </location>
</feature>